<reference evidence="3 4" key="1">
    <citation type="submission" date="2019-09" db="EMBL/GenBank/DDBJ databases">
        <title>Genome Sequences of Streptomyces kaniharaensis ATCC 21070.</title>
        <authorList>
            <person name="Zhu W."/>
            <person name="De Crecy-Lagard V."/>
            <person name="Richards N.G."/>
        </authorList>
    </citation>
    <scope>NUCLEOTIDE SEQUENCE [LARGE SCALE GENOMIC DNA]</scope>
    <source>
        <strain evidence="3 4">SF-557</strain>
    </source>
</reference>
<name>A0A6N7KKU2_9ACTN</name>
<dbReference type="InterPro" id="IPR030395">
    <property type="entry name" value="GP_PDE_dom"/>
</dbReference>
<gene>
    <name evidence="3" type="ORF">F7Q99_01390</name>
</gene>
<comment type="caution">
    <text evidence="3">The sequence shown here is derived from an EMBL/GenBank/DDBJ whole genome shotgun (WGS) entry which is preliminary data.</text>
</comment>
<organism evidence="3 4">
    <name type="scientific">Streptomyces kaniharaensis</name>
    <dbReference type="NCBI Taxonomy" id="212423"/>
    <lineage>
        <taxon>Bacteria</taxon>
        <taxon>Bacillati</taxon>
        <taxon>Actinomycetota</taxon>
        <taxon>Actinomycetes</taxon>
        <taxon>Kitasatosporales</taxon>
        <taxon>Streptomycetaceae</taxon>
        <taxon>Streptomyces</taxon>
    </lineage>
</organism>
<dbReference type="Proteomes" id="UP000450000">
    <property type="component" value="Unassembled WGS sequence"/>
</dbReference>
<feature type="compositionally biased region" description="Basic residues" evidence="1">
    <location>
        <begin position="1"/>
        <end position="13"/>
    </location>
</feature>
<dbReference type="SUPFAM" id="SSF51695">
    <property type="entry name" value="PLC-like phosphodiesterases"/>
    <property type="match status" value="1"/>
</dbReference>
<dbReference type="PANTHER" id="PTHR46211:SF1">
    <property type="entry name" value="GLYCEROPHOSPHODIESTER PHOSPHODIESTERASE, CYTOPLASMIC"/>
    <property type="match status" value="1"/>
</dbReference>
<feature type="domain" description="GP-PDE" evidence="2">
    <location>
        <begin position="32"/>
        <end position="255"/>
    </location>
</feature>
<sequence length="259" mass="28187">MSHPHQPTRRPPRPHPVDPGADPTTPAGRRRVLAVAHRGDPYRHRENTLPSVESALARGADAVEVDVQLTRDRVPVLLHDPTLERFWGDPRTIGRVTVEQLDELRQGALAVPTLAEAIKTVAAADGPRLLIDLDEPGPVAATWSVVTGLGAERLVAFCGPATAMLAVRAVAPDAEIALTWKQPRLPVHALLDDLRPRYLNPPFGLVTPDLTAAARDAGLAVSTWTADLRRTMRRLRDAGVDSITTNRIDVLRSVLDGRR</sequence>
<dbReference type="PANTHER" id="PTHR46211">
    <property type="entry name" value="GLYCEROPHOSPHORYL DIESTER PHOSPHODIESTERASE"/>
    <property type="match status" value="1"/>
</dbReference>
<dbReference type="PROSITE" id="PS51704">
    <property type="entry name" value="GP_PDE"/>
    <property type="match status" value="1"/>
</dbReference>
<dbReference type="AlphaFoldDB" id="A0A6N7KKU2"/>
<dbReference type="Pfam" id="PF03009">
    <property type="entry name" value="GDPD"/>
    <property type="match status" value="1"/>
</dbReference>
<evidence type="ECO:0000313" key="3">
    <source>
        <dbReference type="EMBL" id="MQS10967.1"/>
    </source>
</evidence>
<accession>A0A6N7KKU2</accession>
<protein>
    <submittedName>
        <fullName evidence="3">Glycerophosphodiester phosphodiesterase</fullName>
    </submittedName>
</protein>
<evidence type="ECO:0000256" key="1">
    <source>
        <dbReference type="SAM" id="MobiDB-lite"/>
    </source>
</evidence>
<dbReference type="OrthoDB" id="5241788at2"/>
<dbReference type="Gene3D" id="3.20.20.190">
    <property type="entry name" value="Phosphatidylinositol (PI) phosphodiesterase"/>
    <property type="match status" value="1"/>
</dbReference>
<proteinExistence type="predicted"/>
<dbReference type="GO" id="GO:0008081">
    <property type="term" value="F:phosphoric diester hydrolase activity"/>
    <property type="evidence" value="ECO:0007669"/>
    <property type="project" value="InterPro"/>
</dbReference>
<feature type="region of interest" description="Disordered" evidence="1">
    <location>
        <begin position="1"/>
        <end position="29"/>
    </location>
</feature>
<evidence type="ECO:0000259" key="2">
    <source>
        <dbReference type="PROSITE" id="PS51704"/>
    </source>
</evidence>
<dbReference type="CDD" id="cd08556">
    <property type="entry name" value="GDPD"/>
    <property type="match status" value="1"/>
</dbReference>
<dbReference type="GO" id="GO:0006629">
    <property type="term" value="P:lipid metabolic process"/>
    <property type="evidence" value="ECO:0007669"/>
    <property type="project" value="InterPro"/>
</dbReference>
<evidence type="ECO:0000313" key="4">
    <source>
        <dbReference type="Proteomes" id="UP000450000"/>
    </source>
</evidence>
<dbReference type="InterPro" id="IPR017946">
    <property type="entry name" value="PLC-like_Pdiesterase_TIM-brl"/>
</dbReference>
<dbReference type="EMBL" id="WBOF01000001">
    <property type="protein sequence ID" value="MQS10967.1"/>
    <property type="molecule type" value="Genomic_DNA"/>
</dbReference>
<keyword evidence="4" id="KW-1185">Reference proteome</keyword>